<sequence>MGNLPSREMRPERRSSRRLSKPQTNTSSFSLLRSGSTKRQANANDNAPVLSDSSMMWKSPWTGDLLPKASPEIDESDKRRVRSLPSFSALNPRPSRPSISGKRRWSNLEEIRGRKHERSLSHSSSFVSRRLSKRQSAVHLADTKSRSQQSPIFYLPPSEVVDDVPESPGEDTRTGNVVTTETRRFSLIPRKSPPKQCVTTRTSRDSYRRPLSLIEQEDENMRGYPTPVSRSPRWPLYEPDELSLEYPVPSITHERAVSPMSLDYSHLGGLKRGSLRIVNGSASPAPSDRTHRGMHTHPNAESRGDNHSLEESKCGVGTPPDVTDKIMPFEQSSAQCAQASNTEDEHDIPGSPFSFEKSPTIAVVPRHAPFSGQGMEDEAINMAFDERMPDNGIIRKAPSPDNFSRHGRRESRSLTKDDSGYSSGSSVNSERADRTSRSANLSESPPQHSPPKASMEFARDCAQESVENRRSKSRRRSLRRKSKDANLRSTEQRQRKLLTPLLTMSTMCRESGNGKAKDRKTSHKPCCRRPGPPRFYAQLGPSSVPSVPASTTIQNSESDTEDNSEETAIEFSPARRRRFSTSSLKLGFRRNGFNESGTIYRSDGEEFIIENPHRRLRTQNDNDRRVNRSVDGRGRQMKSKSTSSWGSKVRSSSEPRIKVRLFSEEDEQASNRNLSPFRRRRQQRQQPFVTNDHDIPPVPSLPSMFQVDQMAQEMRQCEHEVDELPRGRARTRSIDQSRRRLMRAQRGYFAENLS</sequence>
<comment type="caution">
    <text evidence="2">The sequence shown here is derived from an EMBL/GenBank/DDBJ whole genome shotgun (WGS) entry which is preliminary data.</text>
</comment>
<evidence type="ECO:0000313" key="3">
    <source>
        <dbReference type="Proteomes" id="UP000053958"/>
    </source>
</evidence>
<feature type="compositionally biased region" description="Basic and acidic residues" evidence="1">
    <location>
        <begin position="618"/>
        <end position="634"/>
    </location>
</feature>
<feature type="compositionally biased region" description="Basic and acidic residues" evidence="1">
    <location>
        <begin position="718"/>
        <end position="738"/>
    </location>
</feature>
<feature type="compositionally biased region" description="Basic and acidic residues" evidence="1">
    <location>
        <begin position="483"/>
        <end position="494"/>
    </location>
</feature>
<protein>
    <submittedName>
        <fullName evidence="2">Uncharacterized protein</fullName>
    </submittedName>
</protein>
<feature type="compositionally biased region" description="Polar residues" evidence="1">
    <location>
        <begin position="437"/>
        <end position="446"/>
    </location>
</feature>
<feature type="compositionally biased region" description="Basic residues" evidence="1">
    <location>
        <begin position="517"/>
        <end position="527"/>
    </location>
</feature>
<feature type="region of interest" description="Disordered" evidence="1">
    <location>
        <begin position="1"/>
        <end position="145"/>
    </location>
</feature>
<dbReference type="AlphaFoldDB" id="A0A0F4YS48"/>
<evidence type="ECO:0000256" key="1">
    <source>
        <dbReference type="SAM" id="MobiDB-lite"/>
    </source>
</evidence>
<feature type="compositionally biased region" description="Basic residues" evidence="1">
    <location>
        <begin position="471"/>
        <end position="482"/>
    </location>
</feature>
<feature type="compositionally biased region" description="Basic and acidic residues" evidence="1">
    <location>
        <begin position="651"/>
        <end position="663"/>
    </location>
</feature>
<proteinExistence type="predicted"/>
<feature type="compositionally biased region" description="Basic and acidic residues" evidence="1">
    <location>
        <begin position="298"/>
        <end position="313"/>
    </location>
</feature>
<gene>
    <name evidence="2" type="ORF">T310_5328</name>
</gene>
<feature type="compositionally biased region" description="Basic and acidic residues" evidence="1">
    <location>
        <begin position="457"/>
        <end position="470"/>
    </location>
</feature>
<feature type="region of interest" description="Disordered" evidence="1">
    <location>
        <begin position="611"/>
        <end position="702"/>
    </location>
</feature>
<dbReference type="GeneID" id="25317673"/>
<feature type="compositionally biased region" description="Polar residues" evidence="1">
    <location>
        <begin position="639"/>
        <end position="650"/>
    </location>
</feature>
<feature type="compositionally biased region" description="Polar residues" evidence="1">
    <location>
        <begin position="330"/>
        <end position="341"/>
    </location>
</feature>
<dbReference type="EMBL" id="LASV01000243">
    <property type="protein sequence ID" value="KKA20651.1"/>
    <property type="molecule type" value="Genomic_DNA"/>
</dbReference>
<feature type="compositionally biased region" description="Acidic residues" evidence="1">
    <location>
        <begin position="558"/>
        <end position="568"/>
    </location>
</feature>
<dbReference type="STRING" id="1408163.A0A0F4YS48"/>
<feature type="region of interest" description="Disordered" evidence="1">
    <location>
        <begin position="718"/>
        <end position="739"/>
    </location>
</feature>
<feature type="compositionally biased region" description="Low complexity" evidence="1">
    <location>
        <begin position="420"/>
        <end position="429"/>
    </location>
</feature>
<dbReference type="OrthoDB" id="5341904at2759"/>
<feature type="compositionally biased region" description="Basic and acidic residues" evidence="1">
    <location>
        <begin position="410"/>
        <end position="419"/>
    </location>
</feature>
<feature type="region of interest" description="Disordered" evidence="1">
    <location>
        <begin position="390"/>
        <end position="574"/>
    </location>
</feature>
<keyword evidence="3" id="KW-1185">Reference proteome</keyword>
<name>A0A0F4YS48_RASE3</name>
<dbReference type="RefSeq" id="XP_013327263.1">
    <property type="nucleotide sequence ID" value="XM_013471809.1"/>
</dbReference>
<accession>A0A0F4YS48</accession>
<dbReference type="Proteomes" id="UP000053958">
    <property type="component" value="Unassembled WGS sequence"/>
</dbReference>
<feature type="compositionally biased region" description="Polar residues" evidence="1">
    <location>
        <begin position="21"/>
        <end position="56"/>
    </location>
</feature>
<evidence type="ECO:0000313" key="2">
    <source>
        <dbReference type="EMBL" id="KKA20651.1"/>
    </source>
</evidence>
<reference evidence="2 3" key="1">
    <citation type="submission" date="2015-04" db="EMBL/GenBank/DDBJ databases">
        <authorList>
            <person name="Heijne W.H."/>
            <person name="Fedorova N.D."/>
            <person name="Nierman W.C."/>
            <person name="Vollebregt A.W."/>
            <person name="Zhao Z."/>
            <person name="Wu L."/>
            <person name="Kumar M."/>
            <person name="Stam H."/>
            <person name="van den Berg M.A."/>
            <person name="Pel H.J."/>
        </authorList>
    </citation>
    <scope>NUCLEOTIDE SEQUENCE [LARGE SCALE GENOMIC DNA]</scope>
    <source>
        <strain evidence="2 3">CBS 393.64</strain>
    </source>
</reference>
<feature type="region of interest" description="Disordered" evidence="1">
    <location>
        <begin position="276"/>
        <end position="357"/>
    </location>
</feature>
<organism evidence="2 3">
    <name type="scientific">Rasamsonia emersonii (strain ATCC 16479 / CBS 393.64 / IMI 116815)</name>
    <dbReference type="NCBI Taxonomy" id="1408163"/>
    <lineage>
        <taxon>Eukaryota</taxon>
        <taxon>Fungi</taxon>
        <taxon>Dikarya</taxon>
        <taxon>Ascomycota</taxon>
        <taxon>Pezizomycotina</taxon>
        <taxon>Eurotiomycetes</taxon>
        <taxon>Eurotiomycetidae</taxon>
        <taxon>Eurotiales</taxon>
        <taxon>Trichocomaceae</taxon>
        <taxon>Rasamsonia</taxon>
    </lineage>
</organism>